<feature type="transmembrane region" description="Helical" evidence="7">
    <location>
        <begin position="378"/>
        <end position="397"/>
    </location>
</feature>
<organism evidence="9 10">
    <name type="scientific">Micromonospora orduensis</name>
    <dbReference type="NCBI Taxonomy" id="1420891"/>
    <lineage>
        <taxon>Bacteria</taxon>
        <taxon>Bacillati</taxon>
        <taxon>Actinomycetota</taxon>
        <taxon>Actinomycetes</taxon>
        <taxon>Micromonosporales</taxon>
        <taxon>Micromonosporaceae</taxon>
        <taxon>Micromonospora</taxon>
    </lineage>
</organism>
<dbReference type="GO" id="GO:0005886">
    <property type="term" value="C:plasma membrane"/>
    <property type="evidence" value="ECO:0007669"/>
    <property type="project" value="UniProtKB-SubCell"/>
</dbReference>
<dbReference type="Proteomes" id="UP000306145">
    <property type="component" value="Unassembled WGS sequence"/>
</dbReference>
<keyword evidence="2" id="KW-0813">Transport</keyword>
<dbReference type="PANTHER" id="PTHR23513">
    <property type="entry name" value="INTEGRAL MEMBRANE EFFLUX PROTEIN-RELATED"/>
    <property type="match status" value="1"/>
</dbReference>
<keyword evidence="10" id="KW-1185">Reference proteome</keyword>
<name>A0A5C4QCG9_9ACTN</name>
<sequence length="434" mass="45555">MERHAVPDLTAIPDATRPGRQRWLPRLMRQTAFRRYWSAQAVSLFGDQVSTLAIPLLAVLATGAGPAQMGYLTAAGLAPNLLFSVIAGAWVDRYPHKRRIMIAADVGRALLLAAVPLLWFTHTLTLPHLYAVAFAVGTLSVVFQVAYSSLFVALVARDDYLEASALINGSQAVSSVAGPSVGGILVQLLSAPVAVVVDASSYLFSALLLARTKAVEHSPSTQKGGLSNAIAGLRYLARSMTLRSILLASTTLNLFNYMFEALFILYATTELEVGAGTLGIVLGLGATGGLLGAVITGRVTRRFGIGPTLLAAYIIFPAPLILVPFATGPDLVVLAMLFAAEFVSGMGLVMLDINAGAVQTAATPKSMLARMQGARRTVNYGIRPIGALIGGALGATIGLEPAVWIAVFGALLGVVWIVFSPIPGLRALPEPDVE</sequence>
<evidence type="ECO:0000256" key="1">
    <source>
        <dbReference type="ARBA" id="ARBA00004651"/>
    </source>
</evidence>
<keyword evidence="5 7" id="KW-1133">Transmembrane helix</keyword>
<comment type="caution">
    <text evidence="9">The sequence shown here is derived from an EMBL/GenBank/DDBJ whole genome shotgun (WGS) entry which is preliminary data.</text>
</comment>
<evidence type="ECO:0000256" key="2">
    <source>
        <dbReference type="ARBA" id="ARBA00022448"/>
    </source>
</evidence>
<dbReference type="PROSITE" id="PS50850">
    <property type="entry name" value="MFS"/>
    <property type="match status" value="1"/>
</dbReference>
<feature type="transmembrane region" description="Helical" evidence="7">
    <location>
        <begin position="308"/>
        <end position="326"/>
    </location>
</feature>
<dbReference type="GO" id="GO:0022857">
    <property type="term" value="F:transmembrane transporter activity"/>
    <property type="evidence" value="ECO:0007669"/>
    <property type="project" value="InterPro"/>
</dbReference>
<evidence type="ECO:0000256" key="5">
    <source>
        <dbReference type="ARBA" id="ARBA00022989"/>
    </source>
</evidence>
<feature type="transmembrane region" description="Helical" evidence="7">
    <location>
        <begin position="128"/>
        <end position="156"/>
    </location>
</feature>
<evidence type="ECO:0000313" key="9">
    <source>
        <dbReference type="EMBL" id="TNH23979.1"/>
    </source>
</evidence>
<feature type="transmembrane region" description="Helical" evidence="7">
    <location>
        <begin position="36"/>
        <end position="63"/>
    </location>
</feature>
<keyword evidence="3" id="KW-1003">Cell membrane</keyword>
<dbReference type="OrthoDB" id="9815525at2"/>
<dbReference type="AlphaFoldDB" id="A0A5C4QCG9"/>
<feature type="transmembrane region" description="Helical" evidence="7">
    <location>
        <begin position="102"/>
        <end position="122"/>
    </location>
</feature>
<evidence type="ECO:0000256" key="4">
    <source>
        <dbReference type="ARBA" id="ARBA00022692"/>
    </source>
</evidence>
<feature type="transmembrane region" description="Helical" evidence="7">
    <location>
        <begin position="69"/>
        <end position="90"/>
    </location>
</feature>
<proteinExistence type="predicted"/>
<dbReference type="CDD" id="cd06173">
    <property type="entry name" value="MFS_MefA_like"/>
    <property type="match status" value="1"/>
</dbReference>
<dbReference type="InterPro" id="IPR020846">
    <property type="entry name" value="MFS_dom"/>
</dbReference>
<feature type="transmembrane region" description="Helical" evidence="7">
    <location>
        <begin position="332"/>
        <end position="357"/>
    </location>
</feature>
<feature type="transmembrane region" description="Helical" evidence="7">
    <location>
        <begin position="403"/>
        <end position="422"/>
    </location>
</feature>
<dbReference type="PANTHER" id="PTHR23513:SF6">
    <property type="entry name" value="MAJOR FACILITATOR SUPERFAMILY ASSOCIATED DOMAIN-CONTAINING PROTEIN"/>
    <property type="match status" value="1"/>
</dbReference>
<dbReference type="InterPro" id="IPR036259">
    <property type="entry name" value="MFS_trans_sf"/>
</dbReference>
<comment type="subcellular location">
    <subcellularLocation>
        <location evidence="1">Cell membrane</location>
        <topology evidence="1">Multi-pass membrane protein</topology>
    </subcellularLocation>
</comment>
<feature type="transmembrane region" description="Helical" evidence="7">
    <location>
        <begin position="244"/>
        <end position="267"/>
    </location>
</feature>
<evidence type="ECO:0000256" key="6">
    <source>
        <dbReference type="ARBA" id="ARBA00023136"/>
    </source>
</evidence>
<evidence type="ECO:0000256" key="3">
    <source>
        <dbReference type="ARBA" id="ARBA00022475"/>
    </source>
</evidence>
<keyword evidence="6 7" id="KW-0472">Membrane</keyword>
<dbReference type="Pfam" id="PF05977">
    <property type="entry name" value="MFS_3"/>
    <property type="match status" value="1"/>
</dbReference>
<dbReference type="EMBL" id="VDFY01000230">
    <property type="protein sequence ID" value="TNH23979.1"/>
    <property type="molecule type" value="Genomic_DNA"/>
</dbReference>
<keyword evidence="4 7" id="KW-0812">Transmembrane</keyword>
<dbReference type="InterPro" id="IPR010290">
    <property type="entry name" value="TM_effector"/>
</dbReference>
<dbReference type="SUPFAM" id="SSF103473">
    <property type="entry name" value="MFS general substrate transporter"/>
    <property type="match status" value="1"/>
</dbReference>
<evidence type="ECO:0000259" key="8">
    <source>
        <dbReference type="PROSITE" id="PS50850"/>
    </source>
</evidence>
<accession>A0A5C4QCG9</accession>
<reference evidence="9 10" key="1">
    <citation type="submission" date="2019-06" db="EMBL/GenBank/DDBJ databases">
        <title>Micromonospora ordensis sp. nov., isolated from deep marine sediment.</title>
        <authorList>
            <person name="Veyisoglu A."/>
            <person name="Carro L."/>
            <person name="Klenk H.-P."/>
            <person name="Sahin N."/>
        </authorList>
    </citation>
    <scope>NUCLEOTIDE SEQUENCE [LARGE SCALE GENOMIC DNA]</scope>
    <source>
        <strain evidence="9 10">S2509</strain>
    </source>
</reference>
<protein>
    <submittedName>
        <fullName evidence="9">MFS transporter</fullName>
    </submittedName>
</protein>
<evidence type="ECO:0000313" key="10">
    <source>
        <dbReference type="Proteomes" id="UP000306145"/>
    </source>
</evidence>
<feature type="transmembrane region" description="Helical" evidence="7">
    <location>
        <begin position="273"/>
        <end position="296"/>
    </location>
</feature>
<evidence type="ECO:0000256" key="7">
    <source>
        <dbReference type="SAM" id="Phobius"/>
    </source>
</evidence>
<dbReference type="Gene3D" id="1.20.1250.20">
    <property type="entry name" value="MFS general substrate transporter like domains"/>
    <property type="match status" value="1"/>
</dbReference>
<gene>
    <name evidence="9" type="ORF">FHG89_26085</name>
</gene>
<feature type="domain" description="Major facilitator superfamily (MFS) profile" evidence="8">
    <location>
        <begin position="242"/>
        <end position="434"/>
    </location>
</feature>